<protein>
    <recommendedName>
        <fullName evidence="2">Phytase-like domain-containing protein</fullName>
    </recommendedName>
</protein>
<dbReference type="Pfam" id="PF13449">
    <property type="entry name" value="Phytase-like"/>
    <property type="match status" value="1"/>
</dbReference>
<name>A0A5J6N6F8_9PROT</name>
<dbReference type="Proteomes" id="UP000325797">
    <property type="component" value="Chromosome"/>
</dbReference>
<reference evidence="3 4" key="1">
    <citation type="submission" date="2019-08" db="EMBL/GenBank/DDBJ databases">
        <title>Hyperibacter terrae gen. nov., sp. nov. and Hyperibacter viscosus sp. nov., two new members in the family Rhodospirillaceae isolated from the rhizosphere of Hypericum perforatum.</title>
        <authorList>
            <person name="Noviana Z."/>
        </authorList>
    </citation>
    <scope>NUCLEOTIDE SEQUENCE [LARGE SCALE GENOMIC DNA]</scope>
    <source>
        <strain evidence="3 4">R5959</strain>
    </source>
</reference>
<accession>A0A5J6N6F8</accession>
<evidence type="ECO:0000256" key="1">
    <source>
        <dbReference type="SAM" id="SignalP"/>
    </source>
</evidence>
<keyword evidence="4" id="KW-1185">Reference proteome</keyword>
<feature type="chain" id="PRO_5023933743" description="Phytase-like domain-containing protein" evidence="1">
    <location>
        <begin position="36"/>
        <end position="350"/>
    </location>
</feature>
<dbReference type="InterPro" id="IPR027372">
    <property type="entry name" value="Phytase-like_dom"/>
</dbReference>
<gene>
    <name evidence="3" type="ORF">FRZ61_42740</name>
</gene>
<feature type="signal peptide" evidence="1">
    <location>
        <begin position="1"/>
        <end position="35"/>
    </location>
</feature>
<feature type="domain" description="Phytase-like" evidence="2">
    <location>
        <begin position="83"/>
        <end position="333"/>
    </location>
</feature>
<dbReference type="KEGG" id="hadh:FRZ61_42740"/>
<dbReference type="RefSeq" id="WP_151119621.1">
    <property type="nucleotide sequence ID" value="NZ_CP042582.1"/>
</dbReference>
<evidence type="ECO:0000313" key="3">
    <source>
        <dbReference type="EMBL" id="QEX24333.1"/>
    </source>
</evidence>
<dbReference type="OrthoDB" id="9798693at2"/>
<sequence>MRRHRPIRGRAVLSYILRSALLALVLAFAVPTAPAADEAPLKTLPVPLDPMHPAITRLGALDYVAGFVLMPAPTLLATKPAAPWGGLSDMMLAPDGTALLSVADIGWWWRLTLTRDAQGRLTGVPTAEAAPLRDLVGAPLVKKFESDAESMTRLADGRWLVGFERDHRIWSYPGADAAVSLPEGPATSFGAPAEIRDLPENNGIEAMAELPGGRLLMLAEGEEDAPGDGKGWIGKPGAWSPVTIRRSDGFRPTALAALPSGGVLLLERYFTKANGPGARISYLPAASLAGNARLEPTLLAEWHLPLTVDNFECLAVTPAPEGGFYIFVMSDDNQNPLQRTLLLQFHWAGA</sequence>
<evidence type="ECO:0000313" key="4">
    <source>
        <dbReference type="Proteomes" id="UP000325797"/>
    </source>
</evidence>
<dbReference type="PIRSF" id="PIRSF031900">
    <property type="entry name" value="UCP031900"/>
    <property type="match status" value="1"/>
</dbReference>
<organism evidence="3 4">
    <name type="scientific">Hypericibacter adhaerens</name>
    <dbReference type="NCBI Taxonomy" id="2602016"/>
    <lineage>
        <taxon>Bacteria</taxon>
        <taxon>Pseudomonadati</taxon>
        <taxon>Pseudomonadota</taxon>
        <taxon>Alphaproteobacteria</taxon>
        <taxon>Rhodospirillales</taxon>
        <taxon>Dongiaceae</taxon>
        <taxon>Hypericibacter</taxon>
    </lineage>
</organism>
<dbReference type="InterPro" id="IPR014567">
    <property type="entry name" value="UCP031900"/>
</dbReference>
<dbReference type="AlphaFoldDB" id="A0A5J6N6F8"/>
<evidence type="ECO:0000259" key="2">
    <source>
        <dbReference type="Pfam" id="PF13449"/>
    </source>
</evidence>
<keyword evidence="1" id="KW-0732">Signal</keyword>
<proteinExistence type="predicted"/>
<dbReference type="EMBL" id="CP042582">
    <property type="protein sequence ID" value="QEX24333.1"/>
    <property type="molecule type" value="Genomic_DNA"/>
</dbReference>
<dbReference type="SUPFAM" id="SSF63829">
    <property type="entry name" value="Calcium-dependent phosphotriesterase"/>
    <property type="match status" value="1"/>
</dbReference>